<keyword evidence="3" id="KW-1185">Reference proteome</keyword>
<name>A0A5C3DRB4_9BASI</name>
<sequence>MKITATLIATATVAILTSADLVTGWFVTQGTQGSDLKYDDLCHASGSHIDVDHVCFKASTNLFKQIKRTSTFKGYLSPRLNRFALVMSSTKAQLDTDTYSMSVSFALVGGDGELQRCANINFVANGETKPFDHKQVCHPYGGEVPMPDKAPSHSKTIP</sequence>
<reference evidence="2 3" key="1">
    <citation type="submission" date="2018-03" db="EMBL/GenBank/DDBJ databases">
        <authorList>
            <person name="Guldener U."/>
        </authorList>
    </citation>
    <scope>NUCLEOTIDE SEQUENCE [LARGE SCALE GENOMIC DNA]</scope>
    <source>
        <strain evidence="2 3">NBRC100155</strain>
    </source>
</reference>
<evidence type="ECO:0000313" key="2">
    <source>
        <dbReference type="EMBL" id="SPO20838.1"/>
    </source>
</evidence>
<feature type="chain" id="PRO_5022730935" evidence="1">
    <location>
        <begin position="20"/>
        <end position="158"/>
    </location>
</feature>
<dbReference type="AlphaFoldDB" id="A0A5C3DRB4"/>
<protein>
    <submittedName>
        <fullName evidence="2">Uncharacterized protein</fullName>
    </submittedName>
</protein>
<organism evidence="2 3">
    <name type="scientific">Ustilago trichophora</name>
    <dbReference type="NCBI Taxonomy" id="86804"/>
    <lineage>
        <taxon>Eukaryota</taxon>
        <taxon>Fungi</taxon>
        <taxon>Dikarya</taxon>
        <taxon>Basidiomycota</taxon>
        <taxon>Ustilaginomycotina</taxon>
        <taxon>Ustilaginomycetes</taxon>
        <taxon>Ustilaginales</taxon>
        <taxon>Ustilaginaceae</taxon>
        <taxon>Ustilago</taxon>
    </lineage>
</organism>
<proteinExistence type="predicted"/>
<keyword evidence="1" id="KW-0732">Signal</keyword>
<feature type="signal peptide" evidence="1">
    <location>
        <begin position="1"/>
        <end position="19"/>
    </location>
</feature>
<accession>A0A5C3DRB4</accession>
<evidence type="ECO:0000256" key="1">
    <source>
        <dbReference type="SAM" id="SignalP"/>
    </source>
</evidence>
<dbReference type="EMBL" id="OOIN01000002">
    <property type="protein sequence ID" value="SPO20838.1"/>
    <property type="molecule type" value="Genomic_DNA"/>
</dbReference>
<evidence type="ECO:0000313" key="3">
    <source>
        <dbReference type="Proteomes" id="UP000324022"/>
    </source>
</evidence>
<dbReference type="Proteomes" id="UP000324022">
    <property type="component" value="Unassembled WGS sequence"/>
</dbReference>
<gene>
    <name evidence="2" type="ORF">UTRI_00315</name>
</gene>